<name>A0A2A2DD88_9ACTN</name>
<reference evidence="3 4" key="1">
    <citation type="submission" date="2017-08" db="EMBL/GenBank/DDBJ databases">
        <title>Genome sequence of Streptomyces albireticuli NRRL B-1670.</title>
        <authorList>
            <person name="Graham D.E."/>
            <person name="Mahan K.M."/>
            <person name="Klingeman D.M."/>
            <person name="Hettich R.L."/>
            <person name="Parry R.J."/>
            <person name="Spain J.C."/>
        </authorList>
    </citation>
    <scope>NUCLEOTIDE SEQUENCE [LARGE SCALE GENOMIC DNA]</scope>
    <source>
        <strain evidence="3 4">NRRL B-1670</strain>
    </source>
</reference>
<dbReference type="CDD" id="cd01637">
    <property type="entry name" value="IMPase_like"/>
    <property type="match status" value="1"/>
</dbReference>
<dbReference type="Gene3D" id="3.40.190.80">
    <property type="match status" value="1"/>
</dbReference>
<protein>
    <submittedName>
        <fullName evidence="3">Inositol monophosphatase</fullName>
    </submittedName>
</protein>
<gene>
    <name evidence="3" type="ORF">CK936_08800</name>
</gene>
<proteinExistence type="predicted"/>
<evidence type="ECO:0000256" key="2">
    <source>
        <dbReference type="SAM" id="MobiDB-lite"/>
    </source>
</evidence>
<feature type="binding site" evidence="1">
    <location>
        <position position="131"/>
    </location>
    <ligand>
        <name>Mg(2+)</name>
        <dbReference type="ChEBI" id="CHEBI:18420"/>
        <label>1</label>
        <note>catalytic</note>
    </ligand>
</feature>
<keyword evidence="1" id="KW-0479">Metal-binding</keyword>
<dbReference type="PANTHER" id="PTHR20854:SF4">
    <property type="entry name" value="INOSITOL-1-MONOPHOSPHATASE-RELATED"/>
    <property type="match status" value="1"/>
</dbReference>
<feature type="binding site" evidence="1">
    <location>
        <position position="128"/>
    </location>
    <ligand>
        <name>Mg(2+)</name>
        <dbReference type="ChEBI" id="CHEBI:18420"/>
        <label>1</label>
        <note>catalytic</note>
    </ligand>
</feature>
<dbReference type="RefSeq" id="WP_095580042.1">
    <property type="nucleotide sequence ID" value="NZ_JAJQQQ010000007.1"/>
</dbReference>
<dbReference type="PRINTS" id="PR00377">
    <property type="entry name" value="IMPHPHTASES"/>
</dbReference>
<evidence type="ECO:0000256" key="1">
    <source>
        <dbReference type="PIRSR" id="PIRSR600760-2"/>
    </source>
</evidence>
<dbReference type="PANTHER" id="PTHR20854">
    <property type="entry name" value="INOSITOL MONOPHOSPHATASE"/>
    <property type="match status" value="1"/>
</dbReference>
<comment type="cofactor">
    <cofactor evidence="1">
        <name>Mg(2+)</name>
        <dbReference type="ChEBI" id="CHEBI:18420"/>
    </cofactor>
</comment>
<dbReference type="AlphaFoldDB" id="A0A2A2DD88"/>
<dbReference type="Pfam" id="PF00459">
    <property type="entry name" value="Inositol_P"/>
    <property type="match status" value="1"/>
</dbReference>
<sequence length="310" mass="31930">MTSNTAPTKTPTAQTPTAQTSTARTPTAQTPNPKIANPNPNTAPDLARLLPAAVEAARAAGTQLAGHRPAEPVPATDLASFAEAFRSYDEPAAALLHDRLGALRPQAGLLTDEFGDEVPDEGEWWLCDATDGAVQYLQGLPYWCVSVTLLRDGAPVLTVLHAPLQGMTYTATLGGGARLGSRPVRPSRRALSAAVVATSHPPFADRHPEAARWAGASLGAALGSVLAVRNLGPTSLQVAHVASGHLDAFWSYGPDAANLLPGALIAREAGATVTDAAGAPWTPRSAGFLAASPTLHQEFVTSVTNSPALG</sequence>
<evidence type="ECO:0000313" key="4">
    <source>
        <dbReference type="Proteomes" id="UP000218944"/>
    </source>
</evidence>
<comment type="caution">
    <text evidence="3">The sequence shown here is derived from an EMBL/GenBank/DDBJ whole genome shotgun (WGS) entry which is preliminary data.</text>
</comment>
<dbReference type="Gene3D" id="3.30.540.10">
    <property type="entry name" value="Fructose-1,6-Bisphosphatase, subunit A, domain 1"/>
    <property type="match status" value="1"/>
</dbReference>
<dbReference type="GO" id="GO:0008934">
    <property type="term" value="F:inositol monophosphate 1-phosphatase activity"/>
    <property type="evidence" value="ECO:0007669"/>
    <property type="project" value="TreeGrafter"/>
</dbReference>
<dbReference type="GO" id="GO:0046872">
    <property type="term" value="F:metal ion binding"/>
    <property type="evidence" value="ECO:0007669"/>
    <property type="project" value="UniProtKB-KW"/>
</dbReference>
<keyword evidence="1" id="KW-0460">Magnesium</keyword>
<dbReference type="GO" id="GO:0006020">
    <property type="term" value="P:inositol metabolic process"/>
    <property type="evidence" value="ECO:0007669"/>
    <property type="project" value="TreeGrafter"/>
</dbReference>
<accession>A0A2A2DD88</accession>
<dbReference type="InterPro" id="IPR000760">
    <property type="entry name" value="Inositol_monophosphatase-like"/>
</dbReference>
<dbReference type="EMBL" id="NSJV01000169">
    <property type="protein sequence ID" value="PAU49262.1"/>
    <property type="molecule type" value="Genomic_DNA"/>
</dbReference>
<keyword evidence="4" id="KW-1185">Reference proteome</keyword>
<dbReference type="Proteomes" id="UP000218944">
    <property type="component" value="Unassembled WGS sequence"/>
</dbReference>
<dbReference type="SUPFAM" id="SSF56655">
    <property type="entry name" value="Carbohydrate phosphatase"/>
    <property type="match status" value="1"/>
</dbReference>
<feature type="compositionally biased region" description="Low complexity" evidence="2">
    <location>
        <begin position="1"/>
        <end position="31"/>
    </location>
</feature>
<organism evidence="3 4">
    <name type="scientific">Streptomyces albireticuli</name>
    <dbReference type="NCBI Taxonomy" id="1940"/>
    <lineage>
        <taxon>Bacteria</taxon>
        <taxon>Bacillati</taxon>
        <taxon>Actinomycetota</taxon>
        <taxon>Actinomycetes</taxon>
        <taxon>Kitasatosporales</taxon>
        <taxon>Streptomycetaceae</taxon>
        <taxon>Streptomyces</taxon>
    </lineage>
</organism>
<feature type="region of interest" description="Disordered" evidence="2">
    <location>
        <begin position="1"/>
        <end position="43"/>
    </location>
</feature>
<evidence type="ECO:0000313" key="3">
    <source>
        <dbReference type="EMBL" id="PAU49262.1"/>
    </source>
</evidence>
<dbReference type="GO" id="GO:0007165">
    <property type="term" value="P:signal transduction"/>
    <property type="evidence" value="ECO:0007669"/>
    <property type="project" value="TreeGrafter"/>
</dbReference>